<keyword evidence="4" id="KW-0964">Secreted</keyword>
<dbReference type="Proteomes" id="UP001198862">
    <property type="component" value="Unassembled WGS sequence"/>
</dbReference>
<feature type="domain" description="Beta-lactamase class A catalytic" evidence="11">
    <location>
        <begin position="56"/>
        <end position="219"/>
    </location>
</feature>
<keyword evidence="12" id="KW-0378">Hydrolase</keyword>
<feature type="compositionally biased region" description="Basic and acidic residues" evidence="9">
    <location>
        <begin position="480"/>
        <end position="493"/>
    </location>
</feature>
<keyword evidence="13" id="KW-1185">Reference proteome</keyword>
<dbReference type="GO" id="GO:0016787">
    <property type="term" value="F:hydrolase activity"/>
    <property type="evidence" value="ECO:0007669"/>
    <property type="project" value="UniProtKB-KW"/>
</dbReference>
<keyword evidence="8" id="KW-0472">Membrane</keyword>
<dbReference type="InterPro" id="IPR011049">
    <property type="entry name" value="Serralysin-like_metalloprot_C"/>
</dbReference>
<dbReference type="SUPFAM" id="SSF51120">
    <property type="entry name" value="beta-Roll"/>
    <property type="match status" value="3"/>
</dbReference>
<evidence type="ECO:0000256" key="6">
    <source>
        <dbReference type="ARBA" id="ARBA00022737"/>
    </source>
</evidence>
<comment type="caution">
    <text evidence="12">The sequence shown here is derived from an EMBL/GenBank/DDBJ whole genome shotgun (WGS) entry which is preliminary data.</text>
</comment>
<dbReference type="InterPro" id="IPR001343">
    <property type="entry name" value="Hemolysn_Ca-bd"/>
</dbReference>
<dbReference type="Pfam" id="PF08548">
    <property type="entry name" value="Peptidase_M10_C"/>
    <property type="match status" value="1"/>
</dbReference>
<dbReference type="InterPro" id="IPR003995">
    <property type="entry name" value="RTX_toxin_determinant-A"/>
</dbReference>
<dbReference type="InterPro" id="IPR013858">
    <property type="entry name" value="Peptidase_M10B_C"/>
</dbReference>
<evidence type="ECO:0000256" key="7">
    <source>
        <dbReference type="ARBA" id="ARBA00023026"/>
    </source>
</evidence>
<dbReference type="InterPro" id="IPR045155">
    <property type="entry name" value="Beta-lactam_cat"/>
</dbReference>
<evidence type="ECO:0000256" key="3">
    <source>
        <dbReference type="ARBA" id="ARBA00004613"/>
    </source>
</evidence>
<dbReference type="PROSITE" id="PS00330">
    <property type="entry name" value="HEMOLYSIN_CALCIUM"/>
    <property type="match status" value="1"/>
</dbReference>
<dbReference type="SUPFAM" id="SSF56601">
    <property type="entry name" value="beta-lactamase/transpeptidase-like"/>
    <property type="match status" value="1"/>
</dbReference>
<keyword evidence="5" id="KW-0800">Toxin</keyword>
<comment type="cofactor">
    <cofactor evidence="1">
        <name>Ca(2+)</name>
        <dbReference type="ChEBI" id="CHEBI:29108"/>
    </cofactor>
</comment>
<dbReference type="Gene3D" id="2.150.10.10">
    <property type="entry name" value="Serralysin-like metalloprotease, C-terminal"/>
    <property type="match status" value="3"/>
</dbReference>
<keyword evidence="6" id="KW-0677">Repeat</keyword>
<protein>
    <submittedName>
        <fullName evidence="12">Serine hydrolase</fullName>
    </submittedName>
</protein>
<dbReference type="InterPro" id="IPR012338">
    <property type="entry name" value="Beta-lactam/transpept-like"/>
</dbReference>
<dbReference type="RefSeq" id="WP_230550733.1">
    <property type="nucleotide sequence ID" value="NZ_JAJISD010000004.1"/>
</dbReference>
<evidence type="ECO:0000259" key="10">
    <source>
        <dbReference type="Pfam" id="PF08548"/>
    </source>
</evidence>
<organism evidence="12 13">
    <name type="scientific">Reyranella aquatilis</name>
    <dbReference type="NCBI Taxonomy" id="2035356"/>
    <lineage>
        <taxon>Bacteria</taxon>
        <taxon>Pseudomonadati</taxon>
        <taxon>Pseudomonadota</taxon>
        <taxon>Alphaproteobacteria</taxon>
        <taxon>Hyphomicrobiales</taxon>
        <taxon>Reyranellaceae</taxon>
        <taxon>Reyranella</taxon>
    </lineage>
</organism>
<dbReference type="PRINTS" id="PR01488">
    <property type="entry name" value="RTXTOXINA"/>
</dbReference>
<dbReference type="Pfam" id="PF00353">
    <property type="entry name" value="HemolysinCabind"/>
    <property type="match status" value="3"/>
</dbReference>
<dbReference type="InterPro" id="IPR018511">
    <property type="entry name" value="Hemolysin-typ_Ca-bd_CS"/>
</dbReference>
<evidence type="ECO:0000313" key="12">
    <source>
        <dbReference type="EMBL" id="MCC8429534.1"/>
    </source>
</evidence>
<evidence type="ECO:0000256" key="2">
    <source>
        <dbReference type="ARBA" id="ARBA00004370"/>
    </source>
</evidence>
<evidence type="ECO:0000313" key="13">
    <source>
        <dbReference type="Proteomes" id="UP001198862"/>
    </source>
</evidence>
<proteinExistence type="predicted"/>
<feature type="region of interest" description="Disordered" evidence="9">
    <location>
        <begin position="479"/>
        <end position="536"/>
    </location>
</feature>
<dbReference type="Pfam" id="PF13354">
    <property type="entry name" value="Beta-lactamase2"/>
    <property type="match status" value="1"/>
</dbReference>
<evidence type="ECO:0000256" key="8">
    <source>
        <dbReference type="ARBA" id="ARBA00023136"/>
    </source>
</evidence>
<evidence type="ECO:0000256" key="5">
    <source>
        <dbReference type="ARBA" id="ARBA00022656"/>
    </source>
</evidence>
<evidence type="ECO:0000256" key="4">
    <source>
        <dbReference type="ARBA" id="ARBA00022525"/>
    </source>
</evidence>
<reference evidence="12 13" key="1">
    <citation type="submission" date="2021-11" db="EMBL/GenBank/DDBJ databases">
        <authorList>
            <person name="Lee D.-H."/>
            <person name="Kim S.-B."/>
        </authorList>
    </citation>
    <scope>NUCLEOTIDE SEQUENCE [LARGE SCALE GENOMIC DNA]</scope>
    <source>
        <strain evidence="12 13">KCTC 52223</strain>
    </source>
</reference>
<dbReference type="EMBL" id="JAJISD010000004">
    <property type="protein sequence ID" value="MCC8429534.1"/>
    <property type="molecule type" value="Genomic_DNA"/>
</dbReference>
<name>A0ABS8KTY8_9HYPH</name>
<evidence type="ECO:0000259" key="11">
    <source>
        <dbReference type="Pfam" id="PF13354"/>
    </source>
</evidence>
<accession>A0ABS8KTY8</accession>
<evidence type="ECO:0000256" key="9">
    <source>
        <dbReference type="SAM" id="MobiDB-lite"/>
    </source>
</evidence>
<feature type="domain" description="Peptidase M10 serralysin C-terminal" evidence="10">
    <location>
        <begin position="573"/>
        <end position="772"/>
    </location>
</feature>
<evidence type="ECO:0000256" key="1">
    <source>
        <dbReference type="ARBA" id="ARBA00001913"/>
    </source>
</evidence>
<sequence length="787" mass="80948">MATSSGPAPAAVQNAIQDYLTDLGQYFSTHGLTYTATCEIVAGTSVDNQIWEAGALPDQAVFVGSAVKTFMLAEYLRSGLSESSLAIIDDSIRSISSTVFGDETLAGQPYPDLVLQGQTLVRNVLEAMISHSDNTATDSILAAVGADRVRQLIEEVGLSSVQIPESTRRLFTYLASGEDKNVDWDTLKSLVENPPNPQDAINGVQSMMASAADMVRWYQTALQDSSFFTPAALAEFKRISAMADALHLIVPENLASYGKGGSITWNDFGCITVSGQMEMPTTDPGRPWVPLTFSFNINWGSDDPQIFDEVAGILVGTARQVLSASLDAFYWTSTDFVLTVAADNLTGTAGRDDFAGPGGGLDQLYGLGGDDSFSIRASQTGLISGGDGYDTVNAIDDRLSAGLTLDTVEALNASETNLHASVAQLGQFSRIVAPAGSTDFHLFLRDVGGVLDLSTRFVSPILLHVDAAEATSQVTVVGTSHDDDLSGSSHDDTLIGGQGNDALSGGDGTDYLYGQAGDDRLSGGGPGAAPNQLWGGEGSDTASYAGITGTVYADIALQAGLVDGALADTMNSIENLTGGSGTNTLVGDASANVLRGGSGIDYLYGQDGDDSLIGGAAPVGATNQLWGGSGSDTASYAGTGGAVYADLAVQAGYVGGTLVDQMNSIENLTGSSNADILAGDGGANRIAGGGGADALWGRGGVDVFVFSAYADSNLATGYDTIGDFVSGVSKLDFRALATDASHVLIQSDGTSTSVYVEKTPGQFNASTDLAIAVIGADAVAMGDILFT</sequence>
<comment type="subcellular location">
    <subcellularLocation>
        <location evidence="2">Membrane</location>
    </subcellularLocation>
    <subcellularLocation>
        <location evidence="3">Secreted</location>
    </subcellularLocation>
</comment>
<gene>
    <name evidence="12" type="ORF">LJ725_11195</name>
</gene>
<keyword evidence="7" id="KW-0843">Virulence</keyword>
<dbReference type="PRINTS" id="PR00313">
    <property type="entry name" value="CABNDNGRPT"/>
</dbReference>
<dbReference type="Gene3D" id="3.40.710.10">
    <property type="entry name" value="DD-peptidase/beta-lactamase superfamily"/>
    <property type="match status" value="1"/>
</dbReference>